<keyword evidence="3" id="KW-1185">Reference proteome</keyword>
<protein>
    <submittedName>
        <fullName evidence="2">Uncharacterized protein</fullName>
    </submittedName>
</protein>
<evidence type="ECO:0000313" key="3">
    <source>
        <dbReference type="Proteomes" id="UP001222325"/>
    </source>
</evidence>
<gene>
    <name evidence="2" type="ORF">B0H15DRAFT_138177</name>
</gene>
<accession>A0AAD6TLD6</accession>
<feature type="compositionally biased region" description="Polar residues" evidence="1">
    <location>
        <begin position="190"/>
        <end position="201"/>
    </location>
</feature>
<reference evidence="2" key="1">
    <citation type="submission" date="2023-03" db="EMBL/GenBank/DDBJ databases">
        <title>Massive genome expansion in bonnet fungi (Mycena s.s.) driven by repeated elements and novel gene families across ecological guilds.</title>
        <authorList>
            <consortium name="Lawrence Berkeley National Laboratory"/>
            <person name="Harder C.B."/>
            <person name="Miyauchi S."/>
            <person name="Viragh M."/>
            <person name="Kuo A."/>
            <person name="Thoen E."/>
            <person name="Andreopoulos B."/>
            <person name="Lu D."/>
            <person name="Skrede I."/>
            <person name="Drula E."/>
            <person name="Henrissat B."/>
            <person name="Morin E."/>
            <person name="Kohler A."/>
            <person name="Barry K."/>
            <person name="LaButti K."/>
            <person name="Morin E."/>
            <person name="Salamov A."/>
            <person name="Lipzen A."/>
            <person name="Mereny Z."/>
            <person name="Hegedus B."/>
            <person name="Baldrian P."/>
            <person name="Stursova M."/>
            <person name="Weitz H."/>
            <person name="Taylor A."/>
            <person name="Grigoriev I.V."/>
            <person name="Nagy L.G."/>
            <person name="Martin F."/>
            <person name="Kauserud H."/>
        </authorList>
    </citation>
    <scope>NUCLEOTIDE SEQUENCE</scope>
    <source>
        <strain evidence="2">CBHHK173m</strain>
    </source>
</reference>
<dbReference type="EMBL" id="JARJCN010000141">
    <property type="protein sequence ID" value="KAJ7068984.1"/>
    <property type="molecule type" value="Genomic_DNA"/>
</dbReference>
<proteinExistence type="predicted"/>
<dbReference type="AlphaFoldDB" id="A0AAD6TLD6"/>
<evidence type="ECO:0000313" key="2">
    <source>
        <dbReference type="EMBL" id="KAJ7068984.1"/>
    </source>
</evidence>
<name>A0AAD6TLD6_9AGAR</name>
<feature type="compositionally biased region" description="Basic and acidic residues" evidence="1">
    <location>
        <begin position="109"/>
        <end position="119"/>
    </location>
</feature>
<sequence length="213" mass="23785">MSRPPYPPHGHPPDCLCSNCHLSSKLFPRGPNDRIILPAIRPTPGSARPDPRHVPHNAPTSPYGGDRARFAPPRPQSTAPREYRQHAPPPPMPAPRGYAHPSEPSSSRRSLDTHREPPLHRPVPTRGHAPAPDRYAFPPPDRPASAMAAPIRDREPEPPAQPPQEGQGNLEWMPPRLKWVKKKERVSHFTPPSQYQGTSFRQYVHDGVSTRNS</sequence>
<comment type="caution">
    <text evidence="2">The sequence shown here is derived from an EMBL/GenBank/DDBJ whole genome shotgun (WGS) entry which is preliminary data.</text>
</comment>
<evidence type="ECO:0000256" key="1">
    <source>
        <dbReference type="SAM" id="MobiDB-lite"/>
    </source>
</evidence>
<organism evidence="2 3">
    <name type="scientific">Mycena belliarum</name>
    <dbReference type="NCBI Taxonomy" id="1033014"/>
    <lineage>
        <taxon>Eukaryota</taxon>
        <taxon>Fungi</taxon>
        <taxon>Dikarya</taxon>
        <taxon>Basidiomycota</taxon>
        <taxon>Agaricomycotina</taxon>
        <taxon>Agaricomycetes</taxon>
        <taxon>Agaricomycetidae</taxon>
        <taxon>Agaricales</taxon>
        <taxon>Marasmiineae</taxon>
        <taxon>Mycenaceae</taxon>
        <taxon>Mycena</taxon>
    </lineage>
</organism>
<feature type="region of interest" description="Disordered" evidence="1">
    <location>
        <begin position="27"/>
        <end position="213"/>
    </location>
</feature>
<dbReference type="Proteomes" id="UP001222325">
    <property type="component" value="Unassembled WGS sequence"/>
</dbReference>